<accession>A0A0F4GDP6</accession>
<dbReference type="EMBL" id="LAFY01004161">
    <property type="protein sequence ID" value="KJX94325.1"/>
    <property type="molecule type" value="Genomic_DNA"/>
</dbReference>
<name>A0A0F4GDP6_9PEZI</name>
<proteinExistence type="predicted"/>
<organism evidence="1 2">
    <name type="scientific">Zymoseptoria brevis</name>
    <dbReference type="NCBI Taxonomy" id="1047168"/>
    <lineage>
        <taxon>Eukaryota</taxon>
        <taxon>Fungi</taxon>
        <taxon>Dikarya</taxon>
        <taxon>Ascomycota</taxon>
        <taxon>Pezizomycotina</taxon>
        <taxon>Dothideomycetes</taxon>
        <taxon>Dothideomycetidae</taxon>
        <taxon>Mycosphaerellales</taxon>
        <taxon>Mycosphaerellaceae</taxon>
        <taxon>Zymoseptoria</taxon>
    </lineage>
</organism>
<sequence>MEPTTPANASFINCNRYVRISFHATDVHVIFDTLVDHAGDMLDPLPTADHNFDTTDAVLQLRNYPNFSDRDLRLDNDTKFEARIDILSLPAVLAPVKEAITEFRSNLVTAKTLYALRHEVDDYLILQKVHLRYIDTYLDRMM</sequence>
<comment type="caution">
    <text evidence="1">The sequence shown here is derived from an EMBL/GenBank/DDBJ whole genome shotgun (WGS) entry which is preliminary data.</text>
</comment>
<protein>
    <submittedName>
        <fullName evidence="1">Uncharacterized protein</fullName>
    </submittedName>
</protein>
<keyword evidence="2" id="KW-1185">Reference proteome</keyword>
<dbReference type="AlphaFoldDB" id="A0A0F4GDP6"/>
<reference evidence="1 2" key="1">
    <citation type="submission" date="2015-03" db="EMBL/GenBank/DDBJ databases">
        <title>RNA-seq based gene annotation and comparative genomics of four Zymoseptoria species reveal species-specific pathogenicity related genes and transposable element activity.</title>
        <authorList>
            <person name="Grandaubert J."/>
            <person name="Bhattacharyya A."/>
            <person name="Stukenbrock E.H."/>
        </authorList>
    </citation>
    <scope>NUCLEOTIDE SEQUENCE [LARGE SCALE GENOMIC DNA]</scope>
    <source>
        <strain evidence="1 2">Zb18110</strain>
    </source>
</reference>
<gene>
    <name evidence="1" type="ORF">TI39_contig4202g00048</name>
</gene>
<dbReference type="OrthoDB" id="10364199at2759"/>
<evidence type="ECO:0000313" key="2">
    <source>
        <dbReference type="Proteomes" id="UP000033647"/>
    </source>
</evidence>
<dbReference type="Proteomes" id="UP000033647">
    <property type="component" value="Unassembled WGS sequence"/>
</dbReference>
<evidence type="ECO:0000313" key="1">
    <source>
        <dbReference type="EMBL" id="KJX94325.1"/>
    </source>
</evidence>